<dbReference type="Gene3D" id="2.130.10.10">
    <property type="entry name" value="YVTN repeat-like/Quinoprotein amine dehydrogenase"/>
    <property type="match status" value="1"/>
</dbReference>
<protein>
    <submittedName>
        <fullName evidence="6">Uncharacterized protein</fullName>
    </submittedName>
</protein>
<feature type="compositionally biased region" description="Low complexity" evidence="4">
    <location>
        <begin position="667"/>
        <end position="676"/>
    </location>
</feature>
<dbReference type="InterPro" id="IPR001680">
    <property type="entry name" value="WD40_rpt"/>
</dbReference>
<evidence type="ECO:0000313" key="5">
    <source>
        <dbReference type="EMBL" id="KAF7130992.1"/>
    </source>
</evidence>
<feature type="region of interest" description="Disordered" evidence="4">
    <location>
        <begin position="578"/>
        <end position="615"/>
    </location>
</feature>
<feature type="repeat" description="WD" evidence="3">
    <location>
        <begin position="421"/>
        <end position="448"/>
    </location>
</feature>
<dbReference type="InterPro" id="IPR019775">
    <property type="entry name" value="WD40_repeat_CS"/>
</dbReference>
<dbReference type="InterPro" id="IPR036322">
    <property type="entry name" value="WD40_repeat_dom_sf"/>
</dbReference>
<feature type="compositionally biased region" description="Polar residues" evidence="4">
    <location>
        <begin position="283"/>
        <end position="296"/>
    </location>
</feature>
<feature type="compositionally biased region" description="Basic and acidic residues" evidence="4">
    <location>
        <begin position="881"/>
        <end position="894"/>
    </location>
</feature>
<keyword evidence="1 3" id="KW-0853">WD repeat</keyword>
<name>A0A8H6QBA8_9EURO</name>
<evidence type="ECO:0000313" key="6">
    <source>
        <dbReference type="EMBL" id="KAF7169232.1"/>
    </source>
</evidence>
<dbReference type="SUPFAM" id="SSF50978">
    <property type="entry name" value="WD40 repeat-like"/>
    <property type="match status" value="1"/>
</dbReference>
<dbReference type="Proteomes" id="UP000662466">
    <property type="component" value="Unassembled WGS sequence"/>
</dbReference>
<organism evidence="6 8">
    <name type="scientific">Aspergillus hiratsukae</name>
    <dbReference type="NCBI Taxonomy" id="1194566"/>
    <lineage>
        <taxon>Eukaryota</taxon>
        <taxon>Fungi</taxon>
        <taxon>Dikarya</taxon>
        <taxon>Ascomycota</taxon>
        <taxon>Pezizomycotina</taxon>
        <taxon>Eurotiomycetes</taxon>
        <taxon>Eurotiomycetidae</taxon>
        <taxon>Eurotiales</taxon>
        <taxon>Aspergillaceae</taxon>
        <taxon>Aspergillus</taxon>
        <taxon>Aspergillus subgen. Fumigati</taxon>
    </lineage>
</organism>
<evidence type="ECO:0000313" key="8">
    <source>
        <dbReference type="Proteomes" id="UP000662466"/>
    </source>
</evidence>
<proteinExistence type="predicted"/>
<feature type="region of interest" description="Disordered" evidence="4">
    <location>
        <begin position="667"/>
        <end position="687"/>
    </location>
</feature>
<feature type="region of interest" description="Disordered" evidence="4">
    <location>
        <begin position="868"/>
        <end position="894"/>
    </location>
</feature>
<evidence type="ECO:0000313" key="7">
    <source>
        <dbReference type="Proteomes" id="UP000630445"/>
    </source>
</evidence>
<evidence type="ECO:0000256" key="4">
    <source>
        <dbReference type="SAM" id="MobiDB-lite"/>
    </source>
</evidence>
<evidence type="ECO:0000256" key="3">
    <source>
        <dbReference type="PROSITE-ProRule" id="PRU00221"/>
    </source>
</evidence>
<keyword evidence="7" id="KW-1185">Reference proteome</keyword>
<gene>
    <name evidence="5" type="ORF">CNMCM5793_003927</name>
    <name evidence="6" type="ORF">CNMCM6106_004181</name>
</gene>
<accession>A0A8H6QBA8</accession>
<dbReference type="PROSITE" id="PS50082">
    <property type="entry name" value="WD_REPEATS_2"/>
    <property type="match status" value="1"/>
</dbReference>
<reference evidence="6" key="1">
    <citation type="submission" date="2020-06" db="EMBL/GenBank/DDBJ databases">
        <title>Draft genome sequences of strains closely related to Aspergillus parafelis and Aspergillus hiratsukae.</title>
        <authorList>
            <person name="Dos Santos R.A.C."/>
            <person name="Rivero-Menendez O."/>
            <person name="Steenwyk J.L."/>
            <person name="Mead M.E."/>
            <person name="Goldman G.H."/>
            <person name="Alastruey-Izquierdo A."/>
            <person name="Rokas A."/>
        </authorList>
    </citation>
    <scope>NUCLEOTIDE SEQUENCE</scope>
    <source>
        <strain evidence="5">CNM-CM5793</strain>
        <strain evidence="6">CNM-CM6106</strain>
    </source>
</reference>
<sequence length="894" mass="99579">MLEQWCVVKGLWDKANRPEMELPITLSKHRASLFVFFEIVFGEFSVAKHVYQPPSRGCLTADPPLLKNINDPSNGMMLLADLGLASYWVKVLYHQAMTYQYGLVVSRASAAQAADVQGKAAVPVLRARIAGTSFDWLVITICPAFCKVGQAMLLRTLLLTLVNRTHHSPDYRISAATQMEILALIDQLKRRIHKANAIAIMREIHDCILSWIVQQARRWEGNGDTIVQEADLLYPYVDTGRGIGGDWHYGGSPFANFDAICLLFADFADSLYSVQIPESKQHQVRTTLRTRPGSSTRDARHAGDFDWSTGSRVAFGPGLLRLTAVSRTSFLRHVGRMGGRVRISHRPACFFCGLFSGDNPIPVVSLRQTKGNTQKDPSRPPSELSLSGHGVIACRHFRVMMIQFSIYFRASICILKLFFNSVTFSRKGNLLASAPYDHTIKIWNTATGVCVPFLRAVPHQRAYPSLLYRQDIWTASLPVPERPAVHDPLPAVRPLLVDHPLQGTAARPLLLDVQSSPSAAESPFDLTSTTDAFHRLSFADLLPARTRQYRQSVWIMRNVWSAPTAVLLCVNNHRNQLSSPRLTASPLRAPTKRKPDHRATPPPAGTPRAQWDAPPLTTGDATIWESMLEQPYTSSKASHESQIAQKTTAVAGGEFDIAKDMSTSVSVESSSVDNVSPAKTRDNTRNGLRTRQIPSAEFFELAAPFTKDEPTRAADLKMKMKRLSTYKDRKLLLFARNLALNSSANPKSRKHVAFWLNARWIEYTSEDAQNTRKREEAEESVENIQVIGVTKQNLSDATKQLIQVTKRRNTPADFHFKEVELVMQARWSTNSQRANPLLEHQPVICHGELSRMGCVCYWQTVQPGLAASVHPPTASSGSGGKRPDRRDGEESGVA</sequence>
<dbReference type="PROSITE" id="PS00678">
    <property type="entry name" value="WD_REPEATS_1"/>
    <property type="match status" value="1"/>
</dbReference>
<keyword evidence="2" id="KW-0677">Repeat</keyword>
<dbReference type="InterPro" id="IPR015943">
    <property type="entry name" value="WD40/YVTN_repeat-like_dom_sf"/>
</dbReference>
<evidence type="ECO:0000256" key="1">
    <source>
        <dbReference type="ARBA" id="ARBA00022574"/>
    </source>
</evidence>
<comment type="caution">
    <text evidence="6">The sequence shown here is derived from an EMBL/GenBank/DDBJ whole genome shotgun (WGS) entry which is preliminary data.</text>
</comment>
<dbReference type="AlphaFoldDB" id="A0A8H6QBA8"/>
<dbReference type="OrthoDB" id="10687644at2759"/>
<feature type="region of interest" description="Disordered" evidence="4">
    <location>
        <begin position="283"/>
        <end position="302"/>
    </location>
</feature>
<evidence type="ECO:0000256" key="2">
    <source>
        <dbReference type="ARBA" id="ARBA00022737"/>
    </source>
</evidence>
<dbReference type="EMBL" id="JACBAD010001884">
    <property type="protein sequence ID" value="KAF7130992.1"/>
    <property type="molecule type" value="Genomic_DNA"/>
</dbReference>
<dbReference type="Proteomes" id="UP000630445">
    <property type="component" value="Unassembled WGS sequence"/>
</dbReference>
<dbReference type="EMBL" id="JACBAF010002047">
    <property type="protein sequence ID" value="KAF7169232.1"/>
    <property type="molecule type" value="Genomic_DNA"/>
</dbReference>